<protein>
    <recommendedName>
        <fullName evidence="4">ubiquitinyl hydrolase 1</fullName>
        <ecNumber evidence="4">3.4.19.12</ecNumber>
    </recommendedName>
</protein>
<dbReference type="Pfam" id="PF12436">
    <property type="entry name" value="USP7_ICP0_bdg"/>
    <property type="match status" value="1"/>
</dbReference>
<evidence type="ECO:0000259" key="12">
    <source>
        <dbReference type="PROSITE" id="PS50235"/>
    </source>
</evidence>
<comment type="subcellular location">
    <subcellularLocation>
        <location evidence="2">Nucleus</location>
    </subcellularLocation>
</comment>
<dbReference type="InterPro" id="IPR038765">
    <property type="entry name" value="Papain-like_cys_pep_sf"/>
</dbReference>
<feature type="region of interest" description="Disordered" evidence="10">
    <location>
        <begin position="28"/>
        <end position="56"/>
    </location>
</feature>
<dbReference type="AlphaFoldDB" id="A0A139AT06"/>
<dbReference type="PROSITE" id="PS50144">
    <property type="entry name" value="MATH"/>
    <property type="match status" value="1"/>
</dbReference>
<dbReference type="InterPro" id="IPR018200">
    <property type="entry name" value="USP_CS"/>
</dbReference>
<dbReference type="Proteomes" id="UP000070544">
    <property type="component" value="Unassembled WGS sequence"/>
</dbReference>
<accession>A0A139AT06</accession>
<name>A0A139AT06_GONPJ</name>
<evidence type="ECO:0000256" key="7">
    <source>
        <dbReference type="ARBA" id="ARBA00022801"/>
    </source>
</evidence>
<sequence length="1151" mass="132786">MQSPPHYGDMDTDAIQDVTHLDPNHIESAVPSPMDSVPMEVSEVDGSVGSPEETPMHIVPKEPTISDLLPDASHYYEEGDIVGEGVYRYNIENFLDLRNGDERHYSEEFTIAGHTWRLLIFPRGNRQNEFLSVFIESMDAKKPPEEIGDRWHTCVHFALAVANTDDPAIYSHSHAHHRFTAKESDWGFNQLVRFSELAQKRPEKSIYQDSRLTIAAYVRVVKDVTGVLWWNDLTDYDSKKETGFVGLKNQGATCYMNSLLQSLYFTNFFRKMVYQIPTDKDTPTNSIPLALQRVFYNLQFSSLPPDTRELTRSFGWTTLDAFMQHDVQEFNRVLQDNLETKMKSTKAEGAISKLFGGKFKSYVRCVNVDYESSRVEDFNDIQLVVKGIDNLRLSFENYVAVEVLDGDNKYAADGHGLQDAKKGISFIEFPPVLHLQLRRFEYDFQKDAMVKINDRFEFPPEIDLAEFLDESADKTQNWKYVCVGVLVHAGDTHGGHYYALIKPTKNGRWLRFDDDKVVPVTEREVYEENFGGESLFRAPGTKSIKRFVNAYMLVYMRETSMDELLSDVVQDDIPGHLVERIEKEREEAERERKEREELHLYMHVKVLTNAVIKQHSGFDLWNWDDKTSKIVAPTLKVRKDETLASFKKRLSEENGIPLEKMRLWSMAGRQNKTIRPDAPIPDTEDERRMEALKDRYARIGDLKLYVEESEIEIRAADGKVSYFLPKEESNPQQSILIFVKYFDPFNRKMEFAHSLVVRNRNLKLSDITPIIAERLSLPKDTPLRLYEEVKPGMIDQLKLKNTFSQSELGDGDILIAMKDLTDTEVQQFPPDALVDPPHYFEWYTFKTVVQFKPREVDPKPEAPLPEFEIEMSKKTHYDDVAKKVAQQVGLTDFLKLRFSLAQNASVAPRNLIKRTPTTTLHEMLQHGYQSPLTSCLYYEILDIPITELDTKRALKVTFMDYRNKEAGQHDLLVPKLATVEQVLETLRPKLKLDAEHGAGILRLFATSSGRMHIHPPTDDTTRIPETSQLYVEEVPVEEVNHPDSRPVPVFHFAKDPSRYHGVPFRIVLEPGDRWSTVKRKIQERLAVADKEWTKYRLCVVPQYSTRPTVLEDDEVLLEKDLRDGDYIGIDHPDKSKPVRGFAFEKAIKIFG</sequence>
<evidence type="ECO:0000256" key="10">
    <source>
        <dbReference type="SAM" id="MobiDB-lite"/>
    </source>
</evidence>
<dbReference type="SUPFAM" id="SSF54001">
    <property type="entry name" value="Cysteine proteinases"/>
    <property type="match status" value="1"/>
</dbReference>
<evidence type="ECO:0000313" key="13">
    <source>
        <dbReference type="EMBL" id="KXS19866.1"/>
    </source>
</evidence>
<evidence type="ECO:0000256" key="9">
    <source>
        <dbReference type="ARBA" id="ARBA00023242"/>
    </source>
</evidence>
<dbReference type="Pfam" id="PF14533">
    <property type="entry name" value="USP7_C2"/>
    <property type="match status" value="1"/>
</dbReference>
<organism evidence="13 14">
    <name type="scientific">Gonapodya prolifera (strain JEL478)</name>
    <name type="common">Monoblepharis prolifera</name>
    <dbReference type="NCBI Taxonomy" id="1344416"/>
    <lineage>
        <taxon>Eukaryota</taxon>
        <taxon>Fungi</taxon>
        <taxon>Fungi incertae sedis</taxon>
        <taxon>Chytridiomycota</taxon>
        <taxon>Chytridiomycota incertae sedis</taxon>
        <taxon>Monoblepharidomycetes</taxon>
        <taxon>Monoblepharidales</taxon>
        <taxon>Gonapodyaceae</taxon>
        <taxon>Gonapodya</taxon>
    </lineage>
</organism>
<keyword evidence="9" id="KW-0539">Nucleus</keyword>
<dbReference type="InterPro" id="IPR050164">
    <property type="entry name" value="Peptidase_C19"/>
</dbReference>
<dbReference type="SUPFAM" id="SSF49599">
    <property type="entry name" value="TRAF domain-like"/>
    <property type="match status" value="1"/>
</dbReference>
<evidence type="ECO:0000256" key="5">
    <source>
        <dbReference type="ARBA" id="ARBA00022670"/>
    </source>
</evidence>
<dbReference type="Pfam" id="PF00443">
    <property type="entry name" value="UCH"/>
    <property type="match status" value="1"/>
</dbReference>
<dbReference type="GO" id="GO:0016579">
    <property type="term" value="P:protein deubiquitination"/>
    <property type="evidence" value="ECO:0007669"/>
    <property type="project" value="InterPro"/>
</dbReference>
<evidence type="ECO:0000313" key="14">
    <source>
        <dbReference type="Proteomes" id="UP000070544"/>
    </source>
</evidence>
<dbReference type="OMA" id="QFLPCET"/>
<dbReference type="Pfam" id="PF22486">
    <property type="entry name" value="MATH_2"/>
    <property type="match status" value="1"/>
</dbReference>
<proteinExistence type="inferred from homology"/>
<dbReference type="EC" id="3.4.19.12" evidence="4"/>
<evidence type="ECO:0000256" key="2">
    <source>
        <dbReference type="ARBA" id="ARBA00004123"/>
    </source>
</evidence>
<dbReference type="PANTHER" id="PTHR24006:SF644">
    <property type="entry name" value="UBIQUITIN CARBOXYL-TERMINAL HYDROLASE 7"/>
    <property type="match status" value="1"/>
</dbReference>
<dbReference type="GO" id="GO:0140492">
    <property type="term" value="F:metal-dependent deubiquitinase activity"/>
    <property type="evidence" value="ECO:0007669"/>
    <property type="project" value="UniProtKB-ARBA"/>
</dbReference>
<reference evidence="13 14" key="1">
    <citation type="journal article" date="2015" name="Genome Biol. Evol.">
        <title>Phylogenomic analyses indicate that early fungi evolved digesting cell walls of algal ancestors of land plants.</title>
        <authorList>
            <person name="Chang Y."/>
            <person name="Wang S."/>
            <person name="Sekimoto S."/>
            <person name="Aerts A.L."/>
            <person name="Choi C."/>
            <person name="Clum A."/>
            <person name="LaButti K.M."/>
            <person name="Lindquist E.A."/>
            <person name="Yee Ngan C."/>
            <person name="Ohm R.A."/>
            <person name="Salamov A.A."/>
            <person name="Grigoriev I.V."/>
            <person name="Spatafora J.W."/>
            <person name="Berbee M.L."/>
        </authorList>
    </citation>
    <scope>NUCLEOTIDE SEQUENCE [LARGE SCALE GENOMIC DNA]</scope>
    <source>
        <strain evidence="13 14">JEL478</strain>
    </source>
</reference>
<dbReference type="SMART" id="SM00061">
    <property type="entry name" value="MATH"/>
    <property type="match status" value="1"/>
</dbReference>
<dbReference type="InterPro" id="IPR024729">
    <property type="entry name" value="USP7_ICP0-binding_dom"/>
</dbReference>
<dbReference type="InterPro" id="IPR029346">
    <property type="entry name" value="USP_C"/>
</dbReference>
<feature type="domain" description="MATH" evidence="11">
    <location>
        <begin position="84"/>
        <end position="218"/>
    </location>
</feature>
<dbReference type="PROSITE" id="PS50235">
    <property type="entry name" value="USP_3"/>
    <property type="match status" value="1"/>
</dbReference>
<comment type="catalytic activity">
    <reaction evidence="1">
        <text>Thiol-dependent hydrolysis of ester, thioester, amide, peptide and isopeptide bonds formed by the C-terminal Gly of ubiquitin (a 76-residue protein attached to proteins as an intracellular targeting signal).</text>
        <dbReference type="EC" id="3.4.19.12"/>
    </reaction>
</comment>
<comment type="similarity">
    <text evidence="3">Belongs to the peptidase C19 family.</text>
</comment>
<gene>
    <name evidence="13" type="ORF">M427DRAFT_431936</name>
</gene>
<dbReference type="FunFam" id="3.90.70.10:FF:000005">
    <property type="entry name" value="Ubiquitin carboxyl-terminal hydrolase 7"/>
    <property type="match status" value="1"/>
</dbReference>
<dbReference type="InterPro" id="IPR028889">
    <property type="entry name" value="USP"/>
</dbReference>
<dbReference type="GO" id="GO:0005634">
    <property type="term" value="C:nucleus"/>
    <property type="evidence" value="ECO:0007669"/>
    <property type="project" value="UniProtKB-SubCell"/>
</dbReference>
<keyword evidence="7" id="KW-0378">Hydrolase</keyword>
<dbReference type="Gene3D" id="2.60.210.10">
    <property type="entry name" value="Apoptosis, Tumor Necrosis Factor Receptor Associated Protein 2, Chain A"/>
    <property type="match status" value="1"/>
</dbReference>
<dbReference type="InterPro" id="IPR008974">
    <property type="entry name" value="TRAF-like"/>
</dbReference>
<dbReference type="CDD" id="cd02659">
    <property type="entry name" value="peptidase_C19C"/>
    <property type="match status" value="1"/>
</dbReference>
<dbReference type="GO" id="GO:0031647">
    <property type="term" value="P:regulation of protein stability"/>
    <property type="evidence" value="ECO:0007669"/>
    <property type="project" value="TreeGrafter"/>
</dbReference>
<dbReference type="InterPro" id="IPR001394">
    <property type="entry name" value="Peptidase_C19_UCH"/>
</dbReference>
<keyword evidence="8" id="KW-0788">Thiol protease</keyword>
<dbReference type="Gene3D" id="3.90.70.10">
    <property type="entry name" value="Cysteine proteinases"/>
    <property type="match status" value="1"/>
</dbReference>
<evidence type="ECO:0000256" key="8">
    <source>
        <dbReference type="ARBA" id="ARBA00022807"/>
    </source>
</evidence>
<dbReference type="Gene3D" id="3.10.20.90">
    <property type="entry name" value="Phosphatidylinositol 3-kinase Catalytic Subunit, Chain A, domain 1"/>
    <property type="match status" value="2"/>
</dbReference>
<evidence type="ECO:0000256" key="4">
    <source>
        <dbReference type="ARBA" id="ARBA00012759"/>
    </source>
</evidence>
<dbReference type="GO" id="GO:0005829">
    <property type="term" value="C:cytosol"/>
    <property type="evidence" value="ECO:0007669"/>
    <property type="project" value="TreeGrafter"/>
</dbReference>
<evidence type="ECO:0000256" key="1">
    <source>
        <dbReference type="ARBA" id="ARBA00000707"/>
    </source>
</evidence>
<evidence type="ECO:0000259" key="11">
    <source>
        <dbReference type="PROSITE" id="PS50144"/>
    </source>
</evidence>
<dbReference type="PANTHER" id="PTHR24006">
    <property type="entry name" value="UBIQUITIN CARBOXYL-TERMINAL HYDROLASE"/>
    <property type="match status" value="1"/>
</dbReference>
<dbReference type="OrthoDB" id="289038at2759"/>
<keyword evidence="6" id="KW-0833">Ubl conjugation pathway</keyword>
<dbReference type="InterPro" id="IPR002083">
    <property type="entry name" value="MATH/TRAF_dom"/>
</dbReference>
<feature type="domain" description="USP" evidence="12">
    <location>
        <begin position="245"/>
        <end position="558"/>
    </location>
</feature>
<dbReference type="CDD" id="cd17039">
    <property type="entry name" value="Ubl_ubiquitin_like"/>
    <property type="match status" value="1"/>
</dbReference>
<keyword evidence="14" id="KW-1185">Reference proteome</keyword>
<evidence type="ECO:0000256" key="6">
    <source>
        <dbReference type="ARBA" id="ARBA00022786"/>
    </source>
</evidence>
<dbReference type="GO" id="GO:0004843">
    <property type="term" value="F:cysteine-type deubiquitinase activity"/>
    <property type="evidence" value="ECO:0007669"/>
    <property type="project" value="UniProtKB-EC"/>
</dbReference>
<dbReference type="PROSITE" id="PS00972">
    <property type="entry name" value="USP_1"/>
    <property type="match status" value="1"/>
</dbReference>
<dbReference type="EMBL" id="KQ965737">
    <property type="protein sequence ID" value="KXS19866.1"/>
    <property type="molecule type" value="Genomic_DNA"/>
</dbReference>
<dbReference type="STRING" id="1344416.A0A139AT06"/>
<evidence type="ECO:0000256" key="3">
    <source>
        <dbReference type="ARBA" id="ARBA00009085"/>
    </source>
</evidence>
<keyword evidence="5" id="KW-0645">Protease</keyword>
<dbReference type="GO" id="GO:0006508">
    <property type="term" value="P:proteolysis"/>
    <property type="evidence" value="ECO:0007669"/>
    <property type="project" value="UniProtKB-KW"/>
</dbReference>